<dbReference type="eggNOG" id="COG1419">
    <property type="taxonomic scope" value="Bacteria"/>
</dbReference>
<feature type="region of interest" description="Disordered" evidence="14">
    <location>
        <begin position="55"/>
        <end position="90"/>
    </location>
</feature>
<feature type="domain" description="SRP54-type proteins GTP-binding" evidence="16">
    <location>
        <begin position="286"/>
        <end position="477"/>
    </location>
</feature>
<dbReference type="Pfam" id="PF00448">
    <property type="entry name" value="SRP54"/>
    <property type="match status" value="1"/>
</dbReference>
<comment type="function">
    <text evidence="12">Necessary for flagellar biosynthesis. May be involved in translocation of the flagellum.</text>
</comment>
<evidence type="ECO:0000256" key="7">
    <source>
        <dbReference type="ARBA" id="ARBA00022795"/>
    </source>
</evidence>
<evidence type="ECO:0000256" key="13">
    <source>
        <dbReference type="NCBIfam" id="TIGR03499"/>
    </source>
</evidence>
<dbReference type="PANTHER" id="PTHR43134:SF3">
    <property type="entry name" value="FLAGELLAR BIOSYNTHESIS PROTEIN FLHF"/>
    <property type="match status" value="1"/>
</dbReference>
<dbReference type="Gene3D" id="3.40.50.300">
    <property type="entry name" value="P-loop containing nucleotide triphosphate hydrolases"/>
    <property type="match status" value="1"/>
</dbReference>
<accession>Q67K29</accession>
<dbReference type="SUPFAM" id="SSF52540">
    <property type="entry name" value="P-loop containing nucleoside triphosphate hydrolases"/>
    <property type="match status" value="1"/>
</dbReference>
<evidence type="ECO:0000259" key="15">
    <source>
        <dbReference type="SMART" id="SM00382"/>
    </source>
</evidence>
<dbReference type="AlphaFoldDB" id="Q67K29"/>
<dbReference type="EMBL" id="AP006840">
    <property type="protein sequence ID" value="BAD41969.1"/>
    <property type="molecule type" value="Genomic_DNA"/>
</dbReference>
<dbReference type="PANTHER" id="PTHR43134">
    <property type="entry name" value="SIGNAL RECOGNITION PARTICLE RECEPTOR SUBUNIT ALPHA"/>
    <property type="match status" value="1"/>
</dbReference>
<evidence type="ECO:0000256" key="3">
    <source>
        <dbReference type="ARBA" id="ARBA00014919"/>
    </source>
</evidence>
<dbReference type="GO" id="GO:0005047">
    <property type="term" value="F:signal recognition particle binding"/>
    <property type="evidence" value="ECO:0007669"/>
    <property type="project" value="TreeGrafter"/>
</dbReference>
<evidence type="ECO:0000313" key="17">
    <source>
        <dbReference type="EMBL" id="BAD41969.1"/>
    </source>
</evidence>
<dbReference type="NCBIfam" id="TIGR03499">
    <property type="entry name" value="FlhF"/>
    <property type="match status" value="1"/>
</dbReference>
<dbReference type="HOGENOM" id="CLU_009301_11_4_9"/>
<feature type="domain" description="AAA+ ATPase" evidence="15">
    <location>
        <begin position="285"/>
        <end position="424"/>
    </location>
</feature>
<dbReference type="Gene3D" id="1.20.120.1380">
    <property type="entry name" value="Flagellar FlhF biosynthesis protein, N domain"/>
    <property type="match status" value="1"/>
</dbReference>
<feature type="compositionally biased region" description="Low complexity" evidence="14">
    <location>
        <begin position="55"/>
        <end position="84"/>
    </location>
</feature>
<keyword evidence="4" id="KW-0813">Transport</keyword>
<proteinExistence type="inferred from homology"/>
<name>Q67K29_SYMTH</name>
<evidence type="ECO:0000256" key="12">
    <source>
        <dbReference type="ARBA" id="ARBA00025337"/>
    </source>
</evidence>
<keyword evidence="17" id="KW-0969">Cilium</keyword>
<keyword evidence="11" id="KW-1006">Bacterial flagellum protein export</keyword>
<dbReference type="Proteomes" id="UP000000417">
    <property type="component" value="Chromosome"/>
</dbReference>
<evidence type="ECO:0000259" key="16">
    <source>
        <dbReference type="SMART" id="SM00962"/>
    </source>
</evidence>
<keyword evidence="8" id="KW-0653">Protein transport</keyword>
<evidence type="ECO:0000256" key="8">
    <source>
        <dbReference type="ARBA" id="ARBA00022927"/>
    </source>
</evidence>
<evidence type="ECO:0000256" key="5">
    <source>
        <dbReference type="ARBA" id="ARBA00022475"/>
    </source>
</evidence>
<organism evidence="17 18">
    <name type="scientific">Symbiobacterium thermophilum (strain DSM 24528 / JCM 14929 / IAM 14863 / T)</name>
    <dbReference type="NCBI Taxonomy" id="292459"/>
    <lineage>
        <taxon>Bacteria</taxon>
        <taxon>Bacillati</taxon>
        <taxon>Bacillota</taxon>
        <taxon>Clostridia</taxon>
        <taxon>Eubacteriales</taxon>
        <taxon>Symbiobacteriaceae</taxon>
        <taxon>Symbiobacterium</taxon>
    </lineage>
</organism>
<evidence type="ECO:0000256" key="6">
    <source>
        <dbReference type="ARBA" id="ARBA00022741"/>
    </source>
</evidence>
<dbReference type="GO" id="GO:0005525">
    <property type="term" value="F:GTP binding"/>
    <property type="evidence" value="ECO:0007669"/>
    <property type="project" value="UniProtKB-UniRule"/>
</dbReference>
<reference evidence="17 18" key="1">
    <citation type="journal article" date="2004" name="Nucleic Acids Res.">
        <title>Genome sequence of Symbiobacterium thermophilum, an uncultivable bacterium that depends on microbial commensalism.</title>
        <authorList>
            <person name="Ueda K."/>
            <person name="Yamashita A."/>
            <person name="Ishikawa J."/>
            <person name="Shimada M."/>
            <person name="Watsuji T."/>
            <person name="Morimura K."/>
            <person name="Ikeda H."/>
            <person name="Hattori M."/>
            <person name="Beppu T."/>
        </authorList>
    </citation>
    <scope>NUCLEOTIDE SEQUENCE [LARGE SCALE GENOMIC DNA]</scope>
    <source>
        <strain evidence="18">T / IAM 14863</strain>
    </source>
</reference>
<keyword evidence="6" id="KW-0547">Nucleotide-binding</keyword>
<dbReference type="SMART" id="SM00962">
    <property type="entry name" value="SRP54"/>
    <property type="match status" value="1"/>
</dbReference>
<sequence>MKKYMAPTYAEALILAKNELGTDAVIVDSRKVRVGGIFGLFGRVMTELTVAADQRPQPYRGARPAARPRGATAPSGAPASAQPAPTVPQGISADAAPAVVHGGPAPAAAAVPQGVSAAAPVAPQGVSAAAVPQPVAGAAASASPASGPAPAPEPAAAPAAAVWPALSDAVPASPLSGIPLPGSPASAALAPGSADLAGLRREMADLRQAVTRLVEARPDPAALLELKGYARKVYERLLDAGVAEGLALAISRKVGTHATKGRALLRAELNQLMGPGAPIQAEAGRRRVVALIGPTGVGKTTTLAKLAAHFALERGLKVGLITADTFRIAAVDQLRTYADILAIPLYTVERPTDVHQALAHNADADLVLMDTGGRSHKDEERMAELQELLAEAQPDEVHLVVSLNTNPRDVRRMLERYLPLGVNRFIFTKADETSAPGLMLNIRAQWDLPISYVTDGQSVPDDLRPADSVDYSKLFMGA</sequence>
<keyword evidence="18" id="KW-1185">Reference proteome</keyword>
<evidence type="ECO:0000256" key="14">
    <source>
        <dbReference type="SAM" id="MobiDB-lite"/>
    </source>
</evidence>
<dbReference type="InterPro" id="IPR047040">
    <property type="entry name" value="FlhF__GTPase_dom"/>
</dbReference>
<protein>
    <recommendedName>
        <fullName evidence="3 13">Flagellar biosynthesis protein FlhF</fullName>
    </recommendedName>
</protein>
<comment type="subcellular location">
    <subcellularLocation>
        <location evidence="1">Cell membrane</location>
        <topology evidence="1">Peripheral membrane protein</topology>
        <orientation evidence="1">Cytoplasmic side</orientation>
    </subcellularLocation>
</comment>
<dbReference type="InterPro" id="IPR020006">
    <property type="entry name" value="FlhF"/>
</dbReference>
<evidence type="ECO:0000256" key="11">
    <source>
        <dbReference type="ARBA" id="ARBA00023225"/>
    </source>
</evidence>
<dbReference type="InterPro" id="IPR003593">
    <property type="entry name" value="AAA+_ATPase"/>
</dbReference>
<dbReference type="GO" id="GO:0044781">
    <property type="term" value="P:bacterial-type flagellum organization"/>
    <property type="evidence" value="ECO:0007669"/>
    <property type="project" value="UniProtKB-UniRule"/>
</dbReference>
<dbReference type="GO" id="GO:0005886">
    <property type="term" value="C:plasma membrane"/>
    <property type="evidence" value="ECO:0007669"/>
    <property type="project" value="UniProtKB-SubCell"/>
</dbReference>
<dbReference type="KEGG" id="sth:STH2986"/>
<evidence type="ECO:0000256" key="4">
    <source>
        <dbReference type="ARBA" id="ARBA00022448"/>
    </source>
</evidence>
<gene>
    <name evidence="17" type="primary">flhF</name>
    <name evidence="17" type="ordered locus">STH2986</name>
</gene>
<dbReference type="GO" id="GO:0006614">
    <property type="term" value="P:SRP-dependent cotranslational protein targeting to membrane"/>
    <property type="evidence" value="ECO:0007669"/>
    <property type="project" value="UniProtKB-UniRule"/>
</dbReference>
<dbReference type="InterPro" id="IPR027417">
    <property type="entry name" value="P-loop_NTPase"/>
</dbReference>
<dbReference type="GO" id="GO:0003924">
    <property type="term" value="F:GTPase activity"/>
    <property type="evidence" value="ECO:0007669"/>
    <property type="project" value="UniProtKB-UniRule"/>
</dbReference>
<evidence type="ECO:0000256" key="10">
    <source>
        <dbReference type="ARBA" id="ARBA00023136"/>
    </source>
</evidence>
<keyword evidence="17" id="KW-0966">Cell projection</keyword>
<dbReference type="GO" id="GO:0015031">
    <property type="term" value="P:protein transport"/>
    <property type="evidence" value="ECO:0007669"/>
    <property type="project" value="UniProtKB-KW"/>
</dbReference>
<keyword evidence="7" id="KW-1005">Bacterial flagellum biogenesis</keyword>
<dbReference type="InterPro" id="IPR000897">
    <property type="entry name" value="SRP54_GTPase_dom"/>
</dbReference>
<dbReference type="SMART" id="SM00382">
    <property type="entry name" value="AAA"/>
    <property type="match status" value="1"/>
</dbReference>
<dbReference type="CDD" id="cd17873">
    <property type="entry name" value="FlhF"/>
    <property type="match status" value="1"/>
</dbReference>
<keyword evidence="17" id="KW-0282">Flagellum</keyword>
<dbReference type="FunFam" id="3.40.50.300:FF:000695">
    <property type="entry name" value="Flagellar biosynthesis regulator FlhF"/>
    <property type="match status" value="1"/>
</dbReference>
<evidence type="ECO:0000313" key="18">
    <source>
        <dbReference type="Proteomes" id="UP000000417"/>
    </source>
</evidence>
<keyword evidence="5" id="KW-1003">Cell membrane</keyword>
<keyword evidence="9" id="KW-0342">GTP-binding</keyword>
<dbReference type="STRING" id="292459.STH2986"/>
<keyword evidence="10" id="KW-0472">Membrane</keyword>
<evidence type="ECO:0000256" key="9">
    <source>
        <dbReference type="ARBA" id="ARBA00023134"/>
    </source>
</evidence>
<evidence type="ECO:0000256" key="1">
    <source>
        <dbReference type="ARBA" id="ARBA00004413"/>
    </source>
</evidence>
<comment type="similarity">
    <text evidence="2">Belongs to the GTP-binding SRP family.</text>
</comment>
<evidence type="ECO:0000256" key="2">
    <source>
        <dbReference type="ARBA" id="ARBA00008531"/>
    </source>
</evidence>